<reference evidence="3" key="1">
    <citation type="journal article" date="2019" name="Int. J. Syst. Evol. Microbiol.">
        <title>The Global Catalogue of Microorganisms (GCM) 10K type strain sequencing project: providing services to taxonomists for standard genome sequencing and annotation.</title>
        <authorList>
            <consortium name="The Broad Institute Genomics Platform"/>
            <consortium name="The Broad Institute Genome Sequencing Center for Infectious Disease"/>
            <person name="Wu L."/>
            <person name="Ma J."/>
        </authorList>
    </citation>
    <scope>NUCLEOTIDE SEQUENCE [LARGE SCALE GENOMIC DNA]</scope>
    <source>
        <strain evidence="3">JCM 9458</strain>
    </source>
</reference>
<proteinExistence type="predicted"/>
<comment type="caution">
    <text evidence="2">The sequence shown here is derived from an EMBL/GenBank/DDBJ whole genome shotgun (WGS) entry which is preliminary data.</text>
</comment>
<dbReference type="EMBL" id="BAAAYN010000050">
    <property type="protein sequence ID" value="GAA3395805.1"/>
    <property type="molecule type" value="Genomic_DNA"/>
</dbReference>
<feature type="transmembrane region" description="Helical" evidence="1">
    <location>
        <begin position="193"/>
        <end position="213"/>
    </location>
</feature>
<feature type="transmembrane region" description="Helical" evidence="1">
    <location>
        <begin position="219"/>
        <end position="241"/>
    </location>
</feature>
<dbReference type="Proteomes" id="UP001501676">
    <property type="component" value="Unassembled WGS sequence"/>
</dbReference>
<dbReference type="InterPro" id="IPR025238">
    <property type="entry name" value="DUF4184"/>
</dbReference>
<organism evidence="2 3">
    <name type="scientific">Cryptosporangium minutisporangium</name>
    <dbReference type="NCBI Taxonomy" id="113569"/>
    <lineage>
        <taxon>Bacteria</taxon>
        <taxon>Bacillati</taxon>
        <taxon>Actinomycetota</taxon>
        <taxon>Actinomycetes</taxon>
        <taxon>Cryptosporangiales</taxon>
        <taxon>Cryptosporangiaceae</taxon>
        <taxon>Cryptosporangium</taxon>
    </lineage>
</organism>
<keyword evidence="1" id="KW-0472">Membrane</keyword>
<evidence type="ECO:0008006" key="4">
    <source>
        <dbReference type="Google" id="ProtNLM"/>
    </source>
</evidence>
<evidence type="ECO:0000256" key="1">
    <source>
        <dbReference type="SAM" id="Phobius"/>
    </source>
</evidence>
<feature type="transmembrane region" description="Helical" evidence="1">
    <location>
        <begin position="104"/>
        <end position="123"/>
    </location>
</feature>
<gene>
    <name evidence="2" type="ORF">GCM10020369_70200</name>
</gene>
<keyword evidence="1" id="KW-0812">Transmembrane</keyword>
<name>A0ABP6TAN0_9ACTN</name>
<evidence type="ECO:0000313" key="3">
    <source>
        <dbReference type="Proteomes" id="UP001501676"/>
    </source>
</evidence>
<keyword evidence="1" id="KW-1133">Transmembrane helix</keyword>
<feature type="transmembrane region" description="Helical" evidence="1">
    <location>
        <begin position="163"/>
        <end position="181"/>
    </location>
</feature>
<accession>A0ABP6TAN0</accession>
<keyword evidence="3" id="KW-1185">Reference proteome</keyword>
<sequence>MTSVPLTYLAYQVPAFALKLGRPRWFDGTALALGSMAPDWAYVLVGSRFAVDAHAPAGLLLLAVPAAAVAAVVTRRLAPAVADCLPEPLGLPLRRLRAIGARRPPLVLTGVSALFGALTHVGWDSFTHAGRWGARTVPWLRDSHEILGATFTGAKLAQRGSTVLGLVLGLVLLGLVLRTLPDVQSTGTAPRAAVGRFWAAVGVGGLVGVLWGLGAGSFVAGAVIRVSLGVAAGVVIGALLVRSATPAEAPTAR</sequence>
<dbReference type="Pfam" id="PF13803">
    <property type="entry name" value="DUF4184"/>
    <property type="match status" value="1"/>
</dbReference>
<evidence type="ECO:0000313" key="2">
    <source>
        <dbReference type="EMBL" id="GAA3395805.1"/>
    </source>
</evidence>
<feature type="transmembrane region" description="Helical" evidence="1">
    <location>
        <begin position="53"/>
        <end position="73"/>
    </location>
</feature>
<protein>
    <recommendedName>
        <fullName evidence="4">DUF4184 family protein</fullName>
    </recommendedName>
</protein>